<dbReference type="PaxDb" id="121845-A0A3Q0J302"/>
<dbReference type="InterPro" id="IPR052579">
    <property type="entry name" value="Zinc_finger_SWIM"/>
</dbReference>
<feature type="domain" description="ZSWIM3 N-terminal" evidence="2">
    <location>
        <begin position="1"/>
        <end position="112"/>
    </location>
</feature>
<dbReference type="Pfam" id="PF21599">
    <property type="entry name" value="ZSWIM3_N"/>
    <property type="match status" value="1"/>
</dbReference>
<dbReference type="RefSeq" id="XP_026682867.1">
    <property type="nucleotide sequence ID" value="XM_026827066.1"/>
</dbReference>
<dbReference type="Pfam" id="PF21056">
    <property type="entry name" value="ZSWIM1-3_RNaseH-like"/>
    <property type="match status" value="1"/>
</dbReference>
<dbReference type="GeneID" id="113469402"/>
<evidence type="ECO:0000313" key="4">
    <source>
        <dbReference type="RefSeq" id="XP_026682867.1"/>
    </source>
</evidence>
<dbReference type="PANTHER" id="PTHR31569">
    <property type="entry name" value="SWIM-TYPE DOMAIN-CONTAINING PROTEIN"/>
    <property type="match status" value="1"/>
</dbReference>
<evidence type="ECO:0000259" key="1">
    <source>
        <dbReference type="Pfam" id="PF21056"/>
    </source>
</evidence>
<name>A0A3Q0J302_DIACI</name>
<protein>
    <submittedName>
        <fullName evidence="4">Zinc finger SWIM domain-containing protein 3-like</fullName>
    </submittedName>
</protein>
<dbReference type="STRING" id="121845.A0A3Q0J302"/>
<organism evidence="3 4">
    <name type="scientific">Diaphorina citri</name>
    <name type="common">Asian citrus psyllid</name>
    <dbReference type="NCBI Taxonomy" id="121845"/>
    <lineage>
        <taxon>Eukaryota</taxon>
        <taxon>Metazoa</taxon>
        <taxon>Ecdysozoa</taxon>
        <taxon>Arthropoda</taxon>
        <taxon>Hexapoda</taxon>
        <taxon>Insecta</taxon>
        <taxon>Pterygota</taxon>
        <taxon>Neoptera</taxon>
        <taxon>Paraneoptera</taxon>
        <taxon>Hemiptera</taxon>
        <taxon>Sternorrhyncha</taxon>
        <taxon>Psylloidea</taxon>
        <taxon>Psyllidae</taxon>
        <taxon>Diaphorininae</taxon>
        <taxon>Diaphorina</taxon>
    </lineage>
</organism>
<reference evidence="4" key="1">
    <citation type="submission" date="2025-08" db="UniProtKB">
        <authorList>
            <consortium name="RefSeq"/>
        </authorList>
    </citation>
    <scope>IDENTIFICATION</scope>
</reference>
<dbReference type="PANTHER" id="PTHR31569:SF4">
    <property type="entry name" value="SWIM-TYPE DOMAIN-CONTAINING PROTEIN"/>
    <property type="match status" value="1"/>
</dbReference>
<sequence>MEVGKQFSSFDELKNFISTYERDNFVQLHISDSHKLCSAKNASSKIQNAKKELVYFKMQYSCIHGGKKFSSKSTNQRQTRTFRRDCPFKTRLGLTFNGEALRITSFVGEHNHTVSKDVFKCLPRQRVLSEEKQSEIKQFLDMRCNKKLLKEYVSSTLNQTVTLKDLHNIKTKQGTTSSTEELSTTVDYLKTVDSATVEVLVNGNDFEGLYFQTAKMKKVFADYPDIFLLDATYCLNNLSMPFYIIMVVNGNGQVVVACTFLLAHENATNIEKMLSIFKSHNPKFSDVKTVFTDKDFKERAALRMQLPSAKILLCLFHTLRTFKRNITFEKMGLKSNEKNEILKIIQKLTYSKNREEYNEHYQSLLECNFGDKEKLITYYNTNWHSICDEWVVGLMKKNYTMNIVTTNHLESLNQKIKQVVVKNSSLLVFYKDLMEVFSSIHNESKVRATQMVAKQDIKYPKGSLEEKYANHLTPFAASFVLKALEKSKTLDSLEADTNCTSTTCECDSFKNIELPCCHIFFKRNQNNESMFYEVVPKFTKDFHPKHFSIDEDNVDHANSICSQEGQDIIIHQHIEKCKSILSKNEKYRKALEICQDICSNVADYGNNDF</sequence>
<evidence type="ECO:0000313" key="3">
    <source>
        <dbReference type="Proteomes" id="UP000079169"/>
    </source>
</evidence>
<keyword evidence="3" id="KW-1185">Reference proteome</keyword>
<dbReference type="AlphaFoldDB" id="A0A3Q0J302"/>
<accession>A0A3Q0J302</accession>
<feature type="domain" description="ZSWIM1/3 RNaseH-like" evidence="1">
    <location>
        <begin position="189"/>
        <end position="312"/>
    </location>
</feature>
<gene>
    <name evidence="4" type="primary">LOC113469402</name>
</gene>
<dbReference type="InterPro" id="IPR048324">
    <property type="entry name" value="ZSWIM1-3_RNaseH-like"/>
</dbReference>
<evidence type="ECO:0000259" key="2">
    <source>
        <dbReference type="Pfam" id="PF21599"/>
    </source>
</evidence>
<dbReference type="Proteomes" id="UP000079169">
    <property type="component" value="Unplaced"/>
</dbReference>
<dbReference type="InterPro" id="IPR048325">
    <property type="entry name" value="ZSWIM3_N"/>
</dbReference>
<dbReference type="KEGG" id="dci:113469402"/>
<proteinExistence type="predicted"/>